<name>A0A944QUK3_9GAMM</name>
<gene>
    <name evidence="2" type="ORF">KME65_06620</name>
</gene>
<feature type="chain" id="PRO_5037520856" evidence="1">
    <location>
        <begin position="23"/>
        <end position="172"/>
    </location>
</feature>
<protein>
    <submittedName>
        <fullName evidence="2">Uncharacterized protein</fullName>
    </submittedName>
</protein>
<dbReference type="Proteomes" id="UP000770889">
    <property type="component" value="Unassembled WGS sequence"/>
</dbReference>
<evidence type="ECO:0000256" key="1">
    <source>
        <dbReference type="SAM" id="SignalP"/>
    </source>
</evidence>
<dbReference type="EMBL" id="JAHHGM010000005">
    <property type="protein sequence ID" value="MBT2988621.1"/>
    <property type="molecule type" value="Genomic_DNA"/>
</dbReference>
<sequence>MSRGLMLLALLIAMGPWQTVDGADFEPLDETALMSLAEHHKAMQQLAPQLRIQLRTMRTSMKFDVREIHNIERSVEKAQTDLERLIAMHNRNRVNSIRAHFLVDDLRRKAASLDQGLSHVTLQIAKKYSLAEEQEIQNQTLSEEDAQLLSLLRDYSQLVNQSLQLLSGGEPR</sequence>
<dbReference type="AlphaFoldDB" id="A0A944QUK3"/>
<comment type="caution">
    <text evidence="2">The sequence shown here is derived from an EMBL/GenBank/DDBJ whole genome shotgun (WGS) entry which is preliminary data.</text>
</comment>
<evidence type="ECO:0000313" key="2">
    <source>
        <dbReference type="EMBL" id="MBT2988621.1"/>
    </source>
</evidence>
<proteinExistence type="predicted"/>
<reference evidence="2 3" key="1">
    <citation type="submission" date="2021-05" db="EMBL/GenBank/DDBJ databases">
        <title>Genetic and Functional Diversity in Clade A Lucinid endosymbionts from the Bahamas.</title>
        <authorList>
            <person name="Giani N.M."/>
            <person name="Engel A.S."/>
            <person name="Campbell B.J."/>
        </authorList>
    </citation>
    <scope>NUCLEOTIDE SEQUENCE [LARGE SCALE GENOMIC DNA]</scope>
    <source>
        <strain evidence="2">LUC16012Gg_MoonRockCtena</strain>
    </source>
</reference>
<feature type="signal peptide" evidence="1">
    <location>
        <begin position="1"/>
        <end position="22"/>
    </location>
</feature>
<evidence type="ECO:0000313" key="3">
    <source>
        <dbReference type="Proteomes" id="UP000770889"/>
    </source>
</evidence>
<keyword evidence="1" id="KW-0732">Signal</keyword>
<accession>A0A944QUK3</accession>
<organism evidence="2 3">
    <name type="scientific">Candidatus Thiodiazotropha taylori</name>
    <dbReference type="NCBI Taxonomy" id="2792791"/>
    <lineage>
        <taxon>Bacteria</taxon>
        <taxon>Pseudomonadati</taxon>
        <taxon>Pseudomonadota</taxon>
        <taxon>Gammaproteobacteria</taxon>
        <taxon>Chromatiales</taxon>
        <taxon>Sedimenticolaceae</taxon>
        <taxon>Candidatus Thiodiazotropha</taxon>
    </lineage>
</organism>